<evidence type="ECO:0000313" key="2">
    <source>
        <dbReference type="Proteomes" id="UP000694546"/>
    </source>
</evidence>
<sequence length="88" mass="9879">MLNLCSFSRFLHDNHGSSFLPFGGLGWGGCMMYWKNGEPSNGGGTKTEGEDCVEHFRLDGWNFAPCLKIIFWICEKNLDVLALPDLHV</sequence>
<dbReference type="Gene3D" id="3.10.100.10">
    <property type="entry name" value="Mannose-Binding Protein A, subunit A"/>
    <property type="match status" value="1"/>
</dbReference>
<dbReference type="Proteomes" id="UP000694546">
    <property type="component" value="Chromosome 3"/>
</dbReference>
<name>A0A8C5AD47_GADMO</name>
<dbReference type="InterPro" id="IPR016186">
    <property type="entry name" value="C-type_lectin-like/link_sf"/>
</dbReference>
<accession>A0A8C5AD47</accession>
<reference evidence="1" key="2">
    <citation type="submission" date="2025-09" db="UniProtKB">
        <authorList>
            <consortium name="Ensembl"/>
        </authorList>
    </citation>
    <scope>IDENTIFICATION</scope>
</reference>
<dbReference type="AlphaFoldDB" id="A0A8C5AD47"/>
<dbReference type="SUPFAM" id="SSF56436">
    <property type="entry name" value="C-type lectin-like"/>
    <property type="match status" value="1"/>
</dbReference>
<organism evidence="1 2">
    <name type="scientific">Gadus morhua</name>
    <name type="common">Atlantic cod</name>
    <dbReference type="NCBI Taxonomy" id="8049"/>
    <lineage>
        <taxon>Eukaryota</taxon>
        <taxon>Metazoa</taxon>
        <taxon>Chordata</taxon>
        <taxon>Craniata</taxon>
        <taxon>Vertebrata</taxon>
        <taxon>Euteleostomi</taxon>
        <taxon>Actinopterygii</taxon>
        <taxon>Neopterygii</taxon>
        <taxon>Teleostei</taxon>
        <taxon>Neoteleostei</taxon>
        <taxon>Acanthomorphata</taxon>
        <taxon>Zeiogadaria</taxon>
        <taxon>Gadariae</taxon>
        <taxon>Gadiformes</taxon>
        <taxon>Gadoidei</taxon>
        <taxon>Gadidae</taxon>
        <taxon>Gadus</taxon>
    </lineage>
</organism>
<evidence type="ECO:0000313" key="1">
    <source>
        <dbReference type="Ensembl" id="ENSGMOP00000030181.1"/>
    </source>
</evidence>
<keyword evidence="2" id="KW-1185">Reference proteome</keyword>
<reference evidence="1" key="1">
    <citation type="submission" date="2025-08" db="UniProtKB">
        <authorList>
            <consortium name="Ensembl"/>
        </authorList>
    </citation>
    <scope>IDENTIFICATION</scope>
</reference>
<proteinExistence type="predicted"/>
<protein>
    <recommendedName>
        <fullName evidence="3">C-type lectin domain-containing protein</fullName>
    </recommendedName>
</protein>
<dbReference type="InterPro" id="IPR016187">
    <property type="entry name" value="CTDL_fold"/>
</dbReference>
<evidence type="ECO:0008006" key="3">
    <source>
        <dbReference type="Google" id="ProtNLM"/>
    </source>
</evidence>
<dbReference type="Ensembl" id="ENSGMOT00000029265.1">
    <property type="protein sequence ID" value="ENSGMOP00000030181.1"/>
    <property type="gene ID" value="ENSGMOG00000022623.1"/>
</dbReference>